<evidence type="ECO:0000256" key="1">
    <source>
        <dbReference type="SAM" id="Phobius"/>
    </source>
</evidence>
<sequence>MTISTTQDEEKLLSINCFIYSVNFSPLKSTLSVISFLNSFVIFNFISIGI</sequence>
<feature type="transmembrane region" description="Helical" evidence="1">
    <location>
        <begin position="30"/>
        <end position="48"/>
    </location>
</feature>
<keyword evidence="1" id="KW-0472">Membrane</keyword>
<proteinExistence type="predicted"/>
<protein>
    <submittedName>
        <fullName evidence="2">Uncharacterized protein</fullName>
    </submittedName>
</protein>
<name>A0A3P7XT99_9TREM</name>
<keyword evidence="1" id="KW-1133">Transmembrane helix</keyword>
<gene>
    <name evidence="2" type="ORF">SMTD_LOCUS1412</name>
</gene>
<evidence type="ECO:0000313" key="3">
    <source>
        <dbReference type="Proteomes" id="UP000269396"/>
    </source>
</evidence>
<reference evidence="2 3" key="1">
    <citation type="submission" date="2018-11" db="EMBL/GenBank/DDBJ databases">
        <authorList>
            <consortium name="Pathogen Informatics"/>
        </authorList>
    </citation>
    <scope>NUCLEOTIDE SEQUENCE [LARGE SCALE GENOMIC DNA]</scope>
    <source>
        <strain>Denwood</strain>
        <strain evidence="3">Zambia</strain>
    </source>
</reference>
<keyword evidence="1" id="KW-0812">Transmembrane</keyword>
<evidence type="ECO:0000313" key="2">
    <source>
        <dbReference type="EMBL" id="VDO77926.1"/>
    </source>
</evidence>
<keyword evidence="3" id="KW-1185">Reference proteome</keyword>
<accession>A0A3P7XT99</accession>
<dbReference type="AlphaFoldDB" id="A0A3P7XT99"/>
<dbReference type="Proteomes" id="UP000269396">
    <property type="component" value="Unassembled WGS sequence"/>
</dbReference>
<organism evidence="2 3">
    <name type="scientific">Schistosoma mattheei</name>
    <dbReference type="NCBI Taxonomy" id="31246"/>
    <lineage>
        <taxon>Eukaryota</taxon>
        <taxon>Metazoa</taxon>
        <taxon>Spiralia</taxon>
        <taxon>Lophotrochozoa</taxon>
        <taxon>Platyhelminthes</taxon>
        <taxon>Trematoda</taxon>
        <taxon>Digenea</taxon>
        <taxon>Strigeidida</taxon>
        <taxon>Schistosomatoidea</taxon>
        <taxon>Schistosomatidae</taxon>
        <taxon>Schistosoma</taxon>
    </lineage>
</organism>
<dbReference type="EMBL" id="UZAL01001559">
    <property type="protein sequence ID" value="VDO77926.1"/>
    <property type="molecule type" value="Genomic_DNA"/>
</dbReference>